<feature type="domain" description="Beta-lactamase-related" evidence="2">
    <location>
        <begin position="63"/>
        <end position="354"/>
    </location>
</feature>
<proteinExistence type="predicted"/>
<gene>
    <name evidence="3" type="ORF">KIH79_03575</name>
</gene>
<dbReference type="PANTHER" id="PTHR43283:SF11">
    <property type="entry name" value="BETA-LACTAMASE-RELATED DOMAIN-CONTAINING PROTEIN"/>
    <property type="match status" value="1"/>
</dbReference>
<evidence type="ECO:0000259" key="2">
    <source>
        <dbReference type="Pfam" id="PF00144"/>
    </source>
</evidence>
<dbReference type="Pfam" id="PF00144">
    <property type="entry name" value="Beta-lactamase"/>
    <property type="match status" value="1"/>
</dbReference>
<evidence type="ECO:0000313" key="3">
    <source>
        <dbReference type="EMBL" id="MBW3092047.1"/>
    </source>
</evidence>
<accession>A0ABS6WFJ1</accession>
<dbReference type="InterPro" id="IPR050789">
    <property type="entry name" value="Diverse_Enzym_Activities"/>
</dbReference>
<dbReference type="InterPro" id="IPR001466">
    <property type="entry name" value="Beta-lactam-related"/>
</dbReference>
<keyword evidence="1" id="KW-0378">Hydrolase</keyword>
<evidence type="ECO:0000313" key="4">
    <source>
        <dbReference type="Proteomes" id="UP000700815"/>
    </source>
</evidence>
<sequence length="413" mass="44655">MSDALEEHAAVRALMDLGGRDVRPASAVVGTIDDAGEMRTAAAGWAVLPRDVDDARPAVRPAARHAARMDVRRLIDVASVTKMASTTMLAMMLVDAGDLRLDDAVCRYLPGFADGDKSRVTVRQLMTHTAGLRPWWPLYCATTRRDEALRVMERLPLAAAPGSAWRYSDLGMSMMGFVIERITGRTIGRAFDEMIARPLHLTGGYGPCLSSARVADIAGSYDSDAYEYAMIRTRTPYDVPYTVDDFAGWREHWVPGTVNDGNAAHTLGGESGHAGLFASVPDLLAIARAVWQGRLCSHDVLDEFSQPISVHPGQAVGFRRTAVAMGGREETVLYHPGFTGTWFGFMPSRHVAVAGGAMRLYGGFGTIDGIRRDPARRDRIASSAGIAHVMTDALRERAAQSAVTQSTYDGALS</sequence>
<dbReference type="EMBL" id="JAHBBH010000006">
    <property type="protein sequence ID" value="MBW3092047.1"/>
    <property type="molecule type" value="Genomic_DNA"/>
</dbReference>
<reference evidence="3 4" key="1">
    <citation type="submission" date="2021-05" db="EMBL/GenBank/DDBJ databases">
        <title>Phylogenetic classification of ten novel species belonging to the genus Bifidobacterium comprising B. colchicus sp. nov., B. abeli sp. nov., B. bicoloris sp. nov., B. guerezis sp. nov., B. rosaliae sp. nov., B. santillanensis sp. nov., B. argentati sp. nov., B. amazzoni sp. nov., B. pluviali sp. nov., and B. pinnaculum sp. nov.</title>
        <authorList>
            <person name="Lugli G.A."/>
            <person name="Ruiz Garcia L."/>
            <person name="Margolles A."/>
            <person name="Ventura M."/>
        </authorList>
    </citation>
    <scope>NUCLEOTIDE SEQUENCE [LARGE SCALE GENOMIC DNA]</scope>
    <source>
        <strain evidence="3 4">82T10</strain>
    </source>
</reference>
<dbReference type="PANTHER" id="PTHR43283">
    <property type="entry name" value="BETA-LACTAMASE-RELATED"/>
    <property type="match status" value="1"/>
</dbReference>
<organism evidence="3 4">
    <name type="scientific">Bifidobacterium miconis</name>
    <dbReference type="NCBI Taxonomy" id="2834435"/>
    <lineage>
        <taxon>Bacteria</taxon>
        <taxon>Bacillati</taxon>
        <taxon>Actinomycetota</taxon>
        <taxon>Actinomycetes</taxon>
        <taxon>Bifidobacteriales</taxon>
        <taxon>Bifidobacteriaceae</taxon>
        <taxon>Bifidobacterium</taxon>
    </lineage>
</organism>
<dbReference type="RefSeq" id="WP_219058145.1">
    <property type="nucleotide sequence ID" value="NZ_JAHBBH010000006.1"/>
</dbReference>
<comment type="caution">
    <text evidence="3">The sequence shown here is derived from an EMBL/GenBank/DDBJ whole genome shotgun (WGS) entry which is preliminary data.</text>
</comment>
<protein>
    <submittedName>
        <fullName evidence="3">Beta-lactamase family protein</fullName>
    </submittedName>
</protein>
<evidence type="ECO:0000256" key="1">
    <source>
        <dbReference type="ARBA" id="ARBA00022801"/>
    </source>
</evidence>
<name>A0ABS6WFJ1_9BIFI</name>
<keyword evidence="4" id="KW-1185">Reference proteome</keyword>
<dbReference type="Proteomes" id="UP000700815">
    <property type="component" value="Unassembled WGS sequence"/>
</dbReference>